<name>A0A4S1CAF0_9BACT</name>
<sequence length="139" mass="14302">MMKQPTKKTVLLTAASCAALIGVGTGMAMASVSAHKQIPLKDPSGAAITKNGDGSAKAFSIKTTCFGTAGCHGDTGAGASSVLKYTYDDIEKHSYHAQLGANEIRGFNPFNIDSSDAFRAGAGPQGKNWVQSPGHVGSW</sequence>
<organism evidence="2 3">
    <name type="scientific">Geomonas terrae</name>
    <dbReference type="NCBI Taxonomy" id="2562681"/>
    <lineage>
        <taxon>Bacteria</taxon>
        <taxon>Pseudomonadati</taxon>
        <taxon>Thermodesulfobacteriota</taxon>
        <taxon>Desulfuromonadia</taxon>
        <taxon>Geobacterales</taxon>
        <taxon>Geobacteraceae</taxon>
        <taxon>Geomonas</taxon>
    </lineage>
</organism>
<accession>A0A4S1CAF0</accession>
<proteinExistence type="predicted"/>
<protein>
    <submittedName>
        <fullName evidence="2">Cytochrome C</fullName>
    </submittedName>
</protein>
<reference evidence="2 3" key="1">
    <citation type="submission" date="2019-04" db="EMBL/GenBank/DDBJ databases">
        <title>Geobacter oryzae sp. nov., ferric-reducing bacteria isolated from paddy soil.</title>
        <authorList>
            <person name="Xu Z."/>
            <person name="Masuda Y."/>
            <person name="Itoh H."/>
            <person name="Senoo K."/>
        </authorList>
    </citation>
    <scope>NUCLEOTIDE SEQUENCE [LARGE SCALE GENOMIC DNA]</scope>
    <source>
        <strain evidence="2 3">Red111</strain>
    </source>
</reference>
<dbReference type="AlphaFoldDB" id="A0A4S1CAF0"/>
<evidence type="ECO:0000313" key="3">
    <source>
        <dbReference type="Proteomes" id="UP000306416"/>
    </source>
</evidence>
<evidence type="ECO:0000313" key="2">
    <source>
        <dbReference type="EMBL" id="TGU70278.1"/>
    </source>
</evidence>
<comment type="caution">
    <text evidence="2">The sequence shown here is derived from an EMBL/GenBank/DDBJ whole genome shotgun (WGS) entry which is preliminary data.</text>
</comment>
<dbReference type="Proteomes" id="UP000306416">
    <property type="component" value="Unassembled WGS sequence"/>
</dbReference>
<keyword evidence="3" id="KW-1185">Reference proteome</keyword>
<feature type="chain" id="PRO_5020977523" evidence="1">
    <location>
        <begin position="31"/>
        <end position="139"/>
    </location>
</feature>
<evidence type="ECO:0000256" key="1">
    <source>
        <dbReference type="SAM" id="SignalP"/>
    </source>
</evidence>
<dbReference type="EMBL" id="SRSC01000005">
    <property type="protein sequence ID" value="TGU70278.1"/>
    <property type="molecule type" value="Genomic_DNA"/>
</dbReference>
<feature type="signal peptide" evidence="1">
    <location>
        <begin position="1"/>
        <end position="30"/>
    </location>
</feature>
<keyword evidence="1" id="KW-0732">Signal</keyword>
<gene>
    <name evidence="2" type="ORF">E4633_18960</name>
</gene>